<dbReference type="AlphaFoldDB" id="A0A6F8XLX8"/>
<dbReference type="KEGG" id="pfla:Pflav_012320"/>
<dbReference type="EMBL" id="AP022870">
    <property type="protein sequence ID" value="BCB74822.1"/>
    <property type="molecule type" value="Genomic_DNA"/>
</dbReference>
<evidence type="ECO:0000313" key="2">
    <source>
        <dbReference type="Proteomes" id="UP000502508"/>
    </source>
</evidence>
<proteinExistence type="predicted"/>
<dbReference type="Proteomes" id="UP000502508">
    <property type="component" value="Chromosome"/>
</dbReference>
<accession>A0A6F8XLX8</accession>
<sequence length="118" mass="12957">MAKAPLREPASSERYVCAYGWVLRVRKAYTRPTRSHSFARVCALRIYLSRIGAQMTGKATTPEPAIEAPASYGELFLAAPDADTSGQRQTLPDESEAAMERLRTPFDLGPINVAKTRG</sequence>
<reference evidence="1 2" key="1">
    <citation type="submission" date="2020-03" db="EMBL/GenBank/DDBJ databases">
        <title>Whole genome shotgun sequence of Phytohabitans flavus NBRC 107702.</title>
        <authorList>
            <person name="Komaki H."/>
            <person name="Tamura T."/>
        </authorList>
    </citation>
    <scope>NUCLEOTIDE SEQUENCE [LARGE SCALE GENOMIC DNA]</scope>
    <source>
        <strain evidence="1 2">NBRC 107702</strain>
    </source>
</reference>
<reference evidence="1 2" key="2">
    <citation type="submission" date="2020-03" db="EMBL/GenBank/DDBJ databases">
        <authorList>
            <person name="Ichikawa N."/>
            <person name="Kimura A."/>
            <person name="Kitahashi Y."/>
            <person name="Uohara A."/>
        </authorList>
    </citation>
    <scope>NUCLEOTIDE SEQUENCE [LARGE SCALE GENOMIC DNA]</scope>
    <source>
        <strain evidence="1 2">NBRC 107702</strain>
    </source>
</reference>
<protein>
    <submittedName>
        <fullName evidence="1">Uncharacterized protein</fullName>
    </submittedName>
</protein>
<name>A0A6F8XLX8_9ACTN</name>
<gene>
    <name evidence="1" type="ORF">Pflav_012320</name>
</gene>
<organism evidence="1 2">
    <name type="scientific">Phytohabitans flavus</name>
    <dbReference type="NCBI Taxonomy" id="1076124"/>
    <lineage>
        <taxon>Bacteria</taxon>
        <taxon>Bacillati</taxon>
        <taxon>Actinomycetota</taxon>
        <taxon>Actinomycetes</taxon>
        <taxon>Micromonosporales</taxon>
        <taxon>Micromonosporaceae</taxon>
    </lineage>
</organism>
<keyword evidence="2" id="KW-1185">Reference proteome</keyword>
<evidence type="ECO:0000313" key="1">
    <source>
        <dbReference type="EMBL" id="BCB74822.1"/>
    </source>
</evidence>